<dbReference type="InterPro" id="IPR017907">
    <property type="entry name" value="Znf_RING_CS"/>
</dbReference>
<dbReference type="InterPro" id="IPR000315">
    <property type="entry name" value="Znf_B-box"/>
</dbReference>
<name>A0A0S4JR35_BODSA</name>
<dbReference type="SMART" id="SM00449">
    <property type="entry name" value="SPRY"/>
    <property type="match status" value="1"/>
</dbReference>
<sequence>PPQARYAPSSSIHQQTPQQSPAAAAALSASSNTNGGGSRSNSIQFVQLFQSNNNNNNNTDGVERIAAAAVGGSGSSSSSCPICLDLLRFPVSLPCGHSVCKPCILSLNKEQASRIAFRCPTCLDEVAVDDETELRINVALQSAVEILKGDQVPNLPCMRCEAVEATVDCPECNGKFCSSCSDLVHVGKFKAHRITYSADAVQAVHKPPYCTQVGHEDYRTDLFCVDCKAMLCVVCSQVSPLHRSHVVVPLSEAADVEKGKLRQTLQSAGKFRTELKKALQLVDEAVDRNEQHVALEVAAFDRSLGQLIHKLQEKRASLIEHAKLMNEAEMRKLRRVRGQIVDLASALNDTVASSQRALVMGTNTAIIKGCVDMEIQLARTEPVLIPDTYVPVFHSQPSATQIHNATEALSVALSSDTNIDAQVVEAGHIFQRRGFQFNKSTYNDLTMTNRGQSVASKPGTSWETAMGSELFSSGVVYYEVSVQQYTPVNGHNIIVGVVFDGAFELCEVIGEDVQSVGFDLGRGTKCVGGDYFLPYATDAVCGQGDVIGVKIDFDQHALTFYRNGRSLGVAFTGLTKPCYAAVSLCDAQKVSLMFPMKTPL</sequence>
<dbReference type="Gene3D" id="3.30.40.10">
    <property type="entry name" value="Zinc/RING finger domain, C3HC4 (zinc finger)"/>
    <property type="match status" value="1"/>
</dbReference>
<dbReference type="SMART" id="SM00336">
    <property type="entry name" value="BBOX"/>
    <property type="match status" value="2"/>
</dbReference>
<feature type="domain" description="RING-type" evidence="6">
    <location>
        <begin position="80"/>
        <end position="122"/>
    </location>
</feature>
<dbReference type="PROSITE" id="PS50188">
    <property type="entry name" value="B302_SPRY"/>
    <property type="match status" value="1"/>
</dbReference>
<dbReference type="InterPro" id="IPR043136">
    <property type="entry name" value="B30.2/SPRY_sf"/>
</dbReference>
<feature type="compositionally biased region" description="Low complexity" evidence="5">
    <location>
        <begin position="22"/>
        <end position="33"/>
    </location>
</feature>
<dbReference type="GO" id="GO:0008270">
    <property type="term" value="F:zinc ion binding"/>
    <property type="evidence" value="ECO:0007669"/>
    <property type="project" value="UniProtKB-KW"/>
</dbReference>
<dbReference type="InterPro" id="IPR013083">
    <property type="entry name" value="Znf_RING/FYVE/PHD"/>
</dbReference>
<evidence type="ECO:0000256" key="4">
    <source>
        <dbReference type="PROSITE-ProRule" id="PRU00024"/>
    </source>
</evidence>
<dbReference type="InterPro" id="IPR001870">
    <property type="entry name" value="B30.2/SPRY"/>
</dbReference>
<keyword evidence="10" id="KW-1185">Reference proteome</keyword>
<dbReference type="SUPFAM" id="SSF57850">
    <property type="entry name" value="RING/U-box"/>
    <property type="match status" value="1"/>
</dbReference>
<dbReference type="PROSITE" id="PS00518">
    <property type="entry name" value="ZF_RING_1"/>
    <property type="match status" value="1"/>
</dbReference>
<dbReference type="Pfam" id="PF15227">
    <property type="entry name" value="zf-C3HC4_4"/>
    <property type="match status" value="1"/>
</dbReference>
<dbReference type="AlphaFoldDB" id="A0A0S4JR35"/>
<dbReference type="CDD" id="cd19757">
    <property type="entry name" value="Bbox1"/>
    <property type="match status" value="1"/>
</dbReference>
<evidence type="ECO:0000259" key="8">
    <source>
        <dbReference type="PROSITE" id="PS50188"/>
    </source>
</evidence>
<dbReference type="InterPro" id="IPR047153">
    <property type="entry name" value="TRIM45/56/19-like"/>
</dbReference>
<evidence type="ECO:0000256" key="1">
    <source>
        <dbReference type="ARBA" id="ARBA00022723"/>
    </source>
</evidence>
<dbReference type="Pfam" id="PF00643">
    <property type="entry name" value="zf-B_box"/>
    <property type="match status" value="1"/>
</dbReference>
<evidence type="ECO:0000256" key="3">
    <source>
        <dbReference type="ARBA" id="ARBA00022833"/>
    </source>
</evidence>
<reference evidence="10" key="1">
    <citation type="submission" date="2015-09" db="EMBL/GenBank/DDBJ databases">
        <authorList>
            <consortium name="Pathogen Informatics"/>
        </authorList>
    </citation>
    <scope>NUCLEOTIDE SEQUENCE [LARGE SCALE GENOMIC DNA]</scope>
    <source>
        <strain evidence="10">Lake Konstanz</strain>
    </source>
</reference>
<evidence type="ECO:0000313" key="10">
    <source>
        <dbReference type="Proteomes" id="UP000051952"/>
    </source>
</evidence>
<keyword evidence="2 4" id="KW-0863">Zinc-finger</keyword>
<accession>A0A0S4JR35</accession>
<dbReference type="EMBL" id="CYKH01002079">
    <property type="protein sequence ID" value="CUG92709.1"/>
    <property type="molecule type" value="Genomic_DNA"/>
</dbReference>
<gene>
    <name evidence="9" type="ORF">BSAL_38975</name>
</gene>
<dbReference type="SUPFAM" id="SSF49899">
    <property type="entry name" value="Concanavalin A-like lectins/glucanases"/>
    <property type="match status" value="1"/>
</dbReference>
<dbReference type="OrthoDB" id="6105938at2759"/>
<feature type="domain" description="B30.2/SPRY" evidence="8">
    <location>
        <begin position="397"/>
        <end position="599"/>
    </location>
</feature>
<dbReference type="SUPFAM" id="SSF57845">
    <property type="entry name" value="B-box zinc-binding domain"/>
    <property type="match status" value="1"/>
</dbReference>
<dbReference type="InterPro" id="IPR001841">
    <property type="entry name" value="Znf_RING"/>
</dbReference>
<evidence type="ECO:0000259" key="7">
    <source>
        <dbReference type="PROSITE" id="PS50119"/>
    </source>
</evidence>
<dbReference type="OMA" id="WTMWLKN"/>
<evidence type="ECO:0000313" key="9">
    <source>
        <dbReference type="EMBL" id="CUG92709.1"/>
    </source>
</evidence>
<feature type="domain" description="B box-type" evidence="7">
    <location>
        <begin position="205"/>
        <end position="250"/>
    </location>
</feature>
<dbReference type="Gene3D" id="3.30.160.60">
    <property type="entry name" value="Classic Zinc Finger"/>
    <property type="match status" value="1"/>
</dbReference>
<protein>
    <submittedName>
        <fullName evidence="9">Zinc finger protein, putative</fullName>
    </submittedName>
</protein>
<dbReference type="PANTHER" id="PTHR25462">
    <property type="entry name" value="BONUS, ISOFORM C-RELATED"/>
    <property type="match status" value="1"/>
</dbReference>
<dbReference type="InterPro" id="IPR013320">
    <property type="entry name" value="ConA-like_dom_sf"/>
</dbReference>
<dbReference type="CDD" id="cd11709">
    <property type="entry name" value="SPRY"/>
    <property type="match status" value="1"/>
</dbReference>
<keyword evidence="3" id="KW-0862">Zinc</keyword>
<feature type="region of interest" description="Disordered" evidence="5">
    <location>
        <begin position="1"/>
        <end position="39"/>
    </location>
</feature>
<dbReference type="Proteomes" id="UP000051952">
    <property type="component" value="Unassembled WGS sequence"/>
</dbReference>
<feature type="compositionally biased region" description="Polar residues" evidence="5">
    <location>
        <begin position="8"/>
        <end position="21"/>
    </location>
</feature>
<evidence type="ECO:0000256" key="2">
    <source>
        <dbReference type="ARBA" id="ARBA00022771"/>
    </source>
</evidence>
<dbReference type="Pfam" id="PF00622">
    <property type="entry name" value="SPRY"/>
    <property type="match status" value="1"/>
</dbReference>
<dbReference type="InterPro" id="IPR003877">
    <property type="entry name" value="SPRY_dom"/>
</dbReference>
<dbReference type="PROSITE" id="PS50089">
    <property type="entry name" value="ZF_RING_2"/>
    <property type="match status" value="1"/>
</dbReference>
<dbReference type="PANTHER" id="PTHR25462:SF306">
    <property type="entry name" value="TRIPARTITE MOTIF CONTAINING 9"/>
    <property type="match status" value="1"/>
</dbReference>
<proteinExistence type="predicted"/>
<dbReference type="PROSITE" id="PS50119">
    <property type="entry name" value="ZF_BBOX"/>
    <property type="match status" value="1"/>
</dbReference>
<dbReference type="GO" id="GO:0061630">
    <property type="term" value="F:ubiquitin protein ligase activity"/>
    <property type="evidence" value="ECO:0007669"/>
    <property type="project" value="TreeGrafter"/>
</dbReference>
<dbReference type="Gene3D" id="2.60.120.920">
    <property type="match status" value="1"/>
</dbReference>
<dbReference type="VEuPathDB" id="TriTrypDB:BSAL_38975"/>
<keyword evidence="1" id="KW-0479">Metal-binding</keyword>
<organism evidence="9 10">
    <name type="scientific">Bodo saltans</name>
    <name type="common">Flagellated protozoan</name>
    <dbReference type="NCBI Taxonomy" id="75058"/>
    <lineage>
        <taxon>Eukaryota</taxon>
        <taxon>Discoba</taxon>
        <taxon>Euglenozoa</taxon>
        <taxon>Kinetoplastea</taxon>
        <taxon>Metakinetoplastina</taxon>
        <taxon>Eubodonida</taxon>
        <taxon>Bodonidae</taxon>
        <taxon>Bodo</taxon>
    </lineage>
</organism>
<dbReference type="SMART" id="SM00184">
    <property type="entry name" value="RING"/>
    <property type="match status" value="1"/>
</dbReference>
<evidence type="ECO:0000259" key="6">
    <source>
        <dbReference type="PROSITE" id="PS50089"/>
    </source>
</evidence>
<evidence type="ECO:0000256" key="5">
    <source>
        <dbReference type="SAM" id="MobiDB-lite"/>
    </source>
</evidence>
<feature type="non-terminal residue" evidence="9">
    <location>
        <position position="1"/>
    </location>
</feature>